<dbReference type="PROSITE" id="PS50234">
    <property type="entry name" value="VWFA"/>
    <property type="match status" value="1"/>
</dbReference>
<dbReference type="EMBL" id="JAODUO010000553">
    <property type="protein sequence ID" value="KAK2178212.1"/>
    <property type="molecule type" value="Genomic_DNA"/>
</dbReference>
<keyword evidence="1" id="KW-0732">Signal</keyword>
<proteinExistence type="predicted"/>
<sequence>MSKLCLIYVVGIFVICTVVFGQTTDGETSTQTLPTGAEAGSSQSPVCQLDPRDAGAKLTAIDDAFGQSEVTDVVLLIEKSESITPKTFATTKDTTTTLMDYLVYFRRLHLHEDYMRVAVVSFGVRGVVEFDGISSNSDTVHACNVNDKLLDLKGPTKEATNLEAGLTTAENIFNASPRKGATQILWIFTDGGPSKRTVTFTEKLKHHGVIVFSVGVGRPEYGWLDTAVKEERVRSLALDTDHYACAEHWMTIMRAELEKIPNRDKKVAGGALYVKDDTYSTGKCSSCHGSKRCVCDVKRRQYTCAGESERHDDKAPRENIGVSYKTDRQCELYDRPPV</sequence>
<dbReference type="SUPFAM" id="SSF53300">
    <property type="entry name" value="vWA-like"/>
    <property type="match status" value="1"/>
</dbReference>
<keyword evidence="4" id="KW-1185">Reference proteome</keyword>
<accession>A0AAD9KVB9</accession>
<dbReference type="CDD" id="cd00198">
    <property type="entry name" value="vWFA"/>
    <property type="match status" value="1"/>
</dbReference>
<dbReference type="Proteomes" id="UP001209878">
    <property type="component" value="Unassembled WGS sequence"/>
</dbReference>
<evidence type="ECO:0000313" key="4">
    <source>
        <dbReference type="Proteomes" id="UP001209878"/>
    </source>
</evidence>
<feature type="chain" id="PRO_5041969257" description="VWFA domain-containing protein" evidence="1">
    <location>
        <begin position="22"/>
        <end position="338"/>
    </location>
</feature>
<dbReference type="InterPro" id="IPR002035">
    <property type="entry name" value="VWF_A"/>
</dbReference>
<dbReference type="Pfam" id="PF00092">
    <property type="entry name" value="VWA"/>
    <property type="match status" value="1"/>
</dbReference>
<reference evidence="3" key="1">
    <citation type="journal article" date="2023" name="Mol. Biol. Evol.">
        <title>Third-Generation Sequencing Reveals the Adaptive Role of the Epigenome in Three Deep-Sea Polychaetes.</title>
        <authorList>
            <person name="Perez M."/>
            <person name="Aroh O."/>
            <person name="Sun Y."/>
            <person name="Lan Y."/>
            <person name="Juniper S.K."/>
            <person name="Young C.R."/>
            <person name="Angers B."/>
            <person name="Qian P.Y."/>
        </authorList>
    </citation>
    <scope>NUCLEOTIDE SEQUENCE</scope>
    <source>
        <strain evidence="3">R07B-5</strain>
    </source>
</reference>
<protein>
    <recommendedName>
        <fullName evidence="2">VWFA domain-containing protein</fullName>
    </recommendedName>
</protein>
<evidence type="ECO:0000313" key="3">
    <source>
        <dbReference type="EMBL" id="KAK2178212.1"/>
    </source>
</evidence>
<evidence type="ECO:0000259" key="2">
    <source>
        <dbReference type="PROSITE" id="PS50234"/>
    </source>
</evidence>
<dbReference type="Gene3D" id="3.40.50.410">
    <property type="entry name" value="von Willebrand factor, type A domain"/>
    <property type="match status" value="1"/>
</dbReference>
<name>A0AAD9KVB9_RIDPI</name>
<dbReference type="InterPro" id="IPR036465">
    <property type="entry name" value="vWFA_dom_sf"/>
</dbReference>
<dbReference type="SMART" id="SM00327">
    <property type="entry name" value="VWA"/>
    <property type="match status" value="1"/>
</dbReference>
<dbReference type="PRINTS" id="PR00453">
    <property type="entry name" value="VWFADOMAIN"/>
</dbReference>
<organism evidence="3 4">
    <name type="scientific">Ridgeia piscesae</name>
    <name type="common">Tubeworm</name>
    <dbReference type="NCBI Taxonomy" id="27915"/>
    <lineage>
        <taxon>Eukaryota</taxon>
        <taxon>Metazoa</taxon>
        <taxon>Spiralia</taxon>
        <taxon>Lophotrochozoa</taxon>
        <taxon>Annelida</taxon>
        <taxon>Polychaeta</taxon>
        <taxon>Sedentaria</taxon>
        <taxon>Canalipalpata</taxon>
        <taxon>Sabellida</taxon>
        <taxon>Siboglinidae</taxon>
        <taxon>Ridgeia</taxon>
    </lineage>
</organism>
<gene>
    <name evidence="3" type="ORF">NP493_553g00005</name>
</gene>
<dbReference type="AlphaFoldDB" id="A0AAD9KVB9"/>
<comment type="caution">
    <text evidence="3">The sequence shown here is derived from an EMBL/GenBank/DDBJ whole genome shotgun (WGS) entry which is preliminary data.</text>
</comment>
<feature type="signal peptide" evidence="1">
    <location>
        <begin position="1"/>
        <end position="21"/>
    </location>
</feature>
<dbReference type="PANTHER" id="PTHR24020">
    <property type="entry name" value="COLLAGEN ALPHA"/>
    <property type="match status" value="1"/>
</dbReference>
<dbReference type="InterPro" id="IPR050525">
    <property type="entry name" value="ECM_Assembly_Org"/>
</dbReference>
<feature type="domain" description="VWFA" evidence="2">
    <location>
        <begin position="72"/>
        <end position="267"/>
    </location>
</feature>
<evidence type="ECO:0000256" key="1">
    <source>
        <dbReference type="SAM" id="SignalP"/>
    </source>
</evidence>